<accession>A0A420MI93</accession>
<dbReference type="AlphaFoldDB" id="A0A420MI93"/>
<organism evidence="1 2">
    <name type="scientific">Fusarium oxysporum</name>
    <name type="common">Fusarium vascular wilt</name>
    <dbReference type="NCBI Taxonomy" id="5507"/>
    <lineage>
        <taxon>Eukaryota</taxon>
        <taxon>Fungi</taxon>
        <taxon>Dikarya</taxon>
        <taxon>Ascomycota</taxon>
        <taxon>Pezizomycotina</taxon>
        <taxon>Sordariomycetes</taxon>
        <taxon>Hypocreomycetidae</taxon>
        <taxon>Hypocreales</taxon>
        <taxon>Nectriaceae</taxon>
        <taxon>Fusarium</taxon>
        <taxon>Fusarium oxysporum species complex</taxon>
    </lineage>
</organism>
<reference evidence="1 2" key="1">
    <citation type="journal article" date="2018" name="Sci. Rep.">
        <title>Characterisation of pathogen-specific regions and novel effector candidates in Fusarium oxysporum f. sp. cepae.</title>
        <authorList>
            <person name="Armitage A.D."/>
            <person name="Taylor A."/>
            <person name="Sobczyk M.K."/>
            <person name="Baxter L."/>
            <person name="Greenfield B.P."/>
            <person name="Bates H.J."/>
            <person name="Wilson F."/>
            <person name="Jackson A.C."/>
            <person name="Ott S."/>
            <person name="Harrison R.J."/>
            <person name="Clarkson J.P."/>
        </authorList>
    </citation>
    <scope>NUCLEOTIDE SEQUENCE [LARGE SCALE GENOMIC DNA]</scope>
    <source>
        <strain evidence="1 2">Fo_A13</strain>
    </source>
</reference>
<evidence type="ECO:0000313" key="1">
    <source>
        <dbReference type="EMBL" id="RKK67766.1"/>
    </source>
</evidence>
<protein>
    <submittedName>
        <fullName evidence="1">Uncharacterized protein</fullName>
    </submittedName>
</protein>
<gene>
    <name evidence="1" type="ORF">BFJ69_g14208</name>
</gene>
<dbReference type="Proteomes" id="UP000285084">
    <property type="component" value="Unassembled WGS sequence"/>
</dbReference>
<comment type="caution">
    <text evidence="1">The sequence shown here is derived from an EMBL/GenBank/DDBJ whole genome shotgun (WGS) entry which is preliminary data.</text>
</comment>
<name>A0A420MI93_FUSOX</name>
<sequence>MPQEKSHVYLRKCAFVFIIDNIIVNTGTAGSEQADREV</sequence>
<proteinExistence type="predicted"/>
<dbReference type="EMBL" id="MRCX01000214">
    <property type="protein sequence ID" value="RKK67766.1"/>
    <property type="molecule type" value="Genomic_DNA"/>
</dbReference>
<evidence type="ECO:0000313" key="2">
    <source>
        <dbReference type="Proteomes" id="UP000285084"/>
    </source>
</evidence>